<feature type="transmembrane region" description="Helical" evidence="1">
    <location>
        <begin position="196"/>
        <end position="215"/>
    </location>
</feature>
<proteinExistence type="predicted"/>
<keyword evidence="1" id="KW-0812">Transmembrane</keyword>
<dbReference type="PANTHER" id="PTHR37314:SF4">
    <property type="entry name" value="UPF0700 TRANSMEMBRANE PROTEIN YOAK"/>
    <property type="match status" value="1"/>
</dbReference>
<dbReference type="AlphaFoldDB" id="A0A846XUH1"/>
<dbReference type="Pfam" id="PF06912">
    <property type="entry name" value="DUF1275"/>
    <property type="match status" value="1"/>
</dbReference>
<feature type="transmembrane region" description="Helical" evidence="1">
    <location>
        <begin position="58"/>
        <end position="84"/>
    </location>
</feature>
<comment type="caution">
    <text evidence="2">The sequence shown here is derived from an EMBL/GenBank/DDBJ whole genome shotgun (WGS) entry which is preliminary data.</text>
</comment>
<dbReference type="PANTHER" id="PTHR37314">
    <property type="entry name" value="SLR0142 PROTEIN"/>
    <property type="match status" value="1"/>
</dbReference>
<feature type="transmembrane region" description="Helical" evidence="1">
    <location>
        <begin position="169"/>
        <end position="190"/>
    </location>
</feature>
<organism evidence="2 3">
    <name type="scientific">Nocardia vermiculata</name>
    <dbReference type="NCBI Taxonomy" id="257274"/>
    <lineage>
        <taxon>Bacteria</taxon>
        <taxon>Bacillati</taxon>
        <taxon>Actinomycetota</taxon>
        <taxon>Actinomycetes</taxon>
        <taxon>Mycobacteriales</taxon>
        <taxon>Nocardiaceae</taxon>
        <taxon>Nocardia</taxon>
    </lineage>
</organism>
<dbReference type="RefSeq" id="WP_067877807.1">
    <property type="nucleotide sequence ID" value="NZ_JAAXOP010000005.1"/>
</dbReference>
<keyword evidence="1" id="KW-0472">Membrane</keyword>
<protein>
    <submittedName>
        <fullName evidence="2">DUF1275 domain-containing protein</fullName>
    </submittedName>
</protein>
<dbReference type="InterPro" id="IPR010699">
    <property type="entry name" value="DUF1275"/>
</dbReference>
<dbReference type="Proteomes" id="UP000565711">
    <property type="component" value="Unassembled WGS sequence"/>
</dbReference>
<feature type="transmembrane region" description="Helical" evidence="1">
    <location>
        <begin position="134"/>
        <end position="157"/>
    </location>
</feature>
<evidence type="ECO:0000256" key="1">
    <source>
        <dbReference type="SAM" id="Phobius"/>
    </source>
</evidence>
<keyword evidence="3" id="KW-1185">Reference proteome</keyword>
<accession>A0A846XUH1</accession>
<keyword evidence="1" id="KW-1133">Transmembrane helix</keyword>
<name>A0A846XUH1_9NOCA</name>
<feature type="transmembrane region" description="Helical" evidence="1">
    <location>
        <begin position="96"/>
        <end position="122"/>
    </location>
</feature>
<reference evidence="2 3" key="1">
    <citation type="submission" date="2020-04" db="EMBL/GenBank/DDBJ databases">
        <title>MicrobeNet Type strains.</title>
        <authorList>
            <person name="Nicholson A.C."/>
        </authorList>
    </citation>
    <scope>NUCLEOTIDE SEQUENCE [LARGE SCALE GENOMIC DNA]</scope>
    <source>
        <strain evidence="2 3">JCM 12354</strain>
    </source>
</reference>
<sequence length="237" mass="23850">MSPESSITTSPALVLGYGALLAAVAGFVNAVAILVLAFPVGNLTATTTKLGMVAARPLLYEGFVLGLVLSGFLIGAAFSGAVLARARSHAGARHAVVMLGEAALLVAAILTGHGTAAILIAATACGIQNGATSSLRAMAIRTTHFTGTVTDLGLLIGRSRRHGIDKRRITVLTGTIVAFVVGSVGGTIIGTRVGDVALLIPAAICVVIAAAGLSYDRWRSMRVAAEQLAPLPATTGS</sequence>
<dbReference type="EMBL" id="JAAXOP010000005">
    <property type="protein sequence ID" value="NKY50786.1"/>
    <property type="molecule type" value="Genomic_DNA"/>
</dbReference>
<gene>
    <name evidence="2" type="ORF">HGA08_11240</name>
</gene>
<feature type="transmembrane region" description="Helical" evidence="1">
    <location>
        <begin position="12"/>
        <end position="38"/>
    </location>
</feature>
<evidence type="ECO:0000313" key="2">
    <source>
        <dbReference type="EMBL" id="NKY50786.1"/>
    </source>
</evidence>
<evidence type="ECO:0000313" key="3">
    <source>
        <dbReference type="Proteomes" id="UP000565711"/>
    </source>
</evidence>